<dbReference type="InterPro" id="IPR036259">
    <property type="entry name" value="MFS_trans_sf"/>
</dbReference>
<comment type="caution">
    <text evidence="8">The sequence shown here is derived from an EMBL/GenBank/DDBJ whole genome shotgun (WGS) entry which is preliminary data.</text>
</comment>
<reference evidence="8 9" key="1">
    <citation type="journal article" date="2018" name="IMA Fungus">
        <title>IMA Genome-F 9: Draft genome sequence of Annulohypoxylon stygium, Aspergillus mulundensis, Berkeleyomyces basicola (syn. Thielaviopsis basicola), Ceratocystis smalleyi, two Cercospora beticola strains, Coleophoma cylindrospora, Fusarium fracticaudum, Phialophora cf. hyalina, and Morchella septimelata.</title>
        <authorList>
            <person name="Wingfield B.D."/>
            <person name="Bills G.F."/>
            <person name="Dong Y."/>
            <person name="Huang W."/>
            <person name="Nel W.J."/>
            <person name="Swalarsk-Parry B.S."/>
            <person name="Vaghefi N."/>
            <person name="Wilken P.M."/>
            <person name="An Z."/>
            <person name="de Beer Z.W."/>
            <person name="De Vos L."/>
            <person name="Chen L."/>
            <person name="Duong T.A."/>
            <person name="Gao Y."/>
            <person name="Hammerbacher A."/>
            <person name="Kikkert J.R."/>
            <person name="Li Y."/>
            <person name="Li H."/>
            <person name="Li K."/>
            <person name="Li Q."/>
            <person name="Liu X."/>
            <person name="Ma X."/>
            <person name="Naidoo K."/>
            <person name="Pethybridge S.J."/>
            <person name="Sun J."/>
            <person name="Steenkamp E.T."/>
            <person name="van der Nest M.A."/>
            <person name="van Wyk S."/>
            <person name="Wingfield M.J."/>
            <person name="Xiong C."/>
            <person name="Yue Q."/>
            <person name="Zhang X."/>
        </authorList>
    </citation>
    <scope>NUCLEOTIDE SEQUENCE [LARGE SCALE GENOMIC DNA]</scope>
    <source>
        <strain evidence="8 9">BP 5553</strain>
    </source>
</reference>
<evidence type="ECO:0000256" key="1">
    <source>
        <dbReference type="ARBA" id="ARBA00004141"/>
    </source>
</evidence>
<dbReference type="PROSITE" id="PS50850">
    <property type="entry name" value="MFS"/>
    <property type="match status" value="1"/>
</dbReference>
<dbReference type="PANTHER" id="PTHR43791:SF3">
    <property type="entry name" value="MAJOR FACILITATOR SUPERFAMILY (MFS) PROFILE DOMAIN-CONTAINING PROTEIN"/>
    <property type="match status" value="1"/>
</dbReference>
<dbReference type="GO" id="GO:0016020">
    <property type="term" value="C:membrane"/>
    <property type="evidence" value="ECO:0007669"/>
    <property type="project" value="UniProtKB-SubCell"/>
</dbReference>
<dbReference type="InterPro" id="IPR020846">
    <property type="entry name" value="MFS_dom"/>
</dbReference>
<proteinExistence type="predicted"/>
<keyword evidence="4 6" id="KW-1133">Transmembrane helix</keyword>
<feature type="transmembrane region" description="Helical" evidence="6">
    <location>
        <begin position="93"/>
        <end position="115"/>
    </location>
</feature>
<dbReference type="GO" id="GO:0022857">
    <property type="term" value="F:transmembrane transporter activity"/>
    <property type="evidence" value="ECO:0007669"/>
    <property type="project" value="InterPro"/>
</dbReference>
<comment type="subcellular location">
    <subcellularLocation>
        <location evidence="1">Membrane</location>
        <topology evidence="1">Multi-pass membrane protein</topology>
    </subcellularLocation>
</comment>
<evidence type="ECO:0000313" key="9">
    <source>
        <dbReference type="Proteomes" id="UP000254866"/>
    </source>
</evidence>
<dbReference type="OrthoDB" id="3639251at2759"/>
<sequence>MSFDKSPPEIVEKADITVNSDDDNRRLSQASALHPNQDWTPAEEKALLRRIDLHIFPMLCAVFALSLLDRSNISAAYISGMKTDLHFNIGARYSIALLVFFPAFALCQIPSNLIIRRLGARTWLSFLITAFGVVVLGMGFVKSWIPMLVLRALLGAFEAGLLPGSIYMIASWYKTFETASRIAFFYTSALVASGFGGILAYGLTSIHVGNGMYKQSWRWIYIIEGLMTIAVGIASFFTIGEFPEKARWLKPREAHIARMRILNDRGEAEYKKVPLTQTLRLIRDPKLLLFCLQYFITSTSGYAIGYFFPIILNEGIGFSYTTSLILTSPPYIFTIIASLGLAWLSDKIRMRWPIIVFQGSVAIAGYLLILLPKIPGVRLFGVFLAVFGCQSNAAAVVAYAQNQTVGTEKRSMLSALMVTAGAAGGVTGSTIFRSQDAPLYLPGICVTLVTQLLLIVATFSMSMYLRRQNRLADEGKIGPLEGVEGFRYSP</sequence>
<dbReference type="AlphaFoldDB" id="A0A370T8Q6"/>
<gene>
    <name evidence="8" type="ORF">BP5553_10672</name>
</gene>
<evidence type="ECO:0000256" key="3">
    <source>
        <dbReference type="ARBA" id="ARBA00022692"/>
    </source>
</evidence>
<evidence type="ECO:0000256" key="4">
    <source>
        <dbReference type="ARBA" id="ARBA00022989"/>
    </source>
</evidence>
<dbReference type="FunFam" id="1.20.1250.20:FF:000013">
    <property type="entry name" value="MFS general substrate transporter"/>
    <property type="match status" value="1"/>
</dbReference>
<feature type="transmembrane region" description="Helical" evidence="6">
    <location>
        <begin position="439"/>
        <end position="461"/>
    </location>
</feature>
<name>A0A370T8Q6_9HELO</name>
<dbReference type="FunFam" id="1.20.1250.20:FF:000018">
    <property type="entry name" value="MFS transporter permease"/>
    <property type="match status" value="1"/>
</dbReference>
<feature type="domain" description="Major facilitator superfamily (MFS) profile" evidence="7">
    <location>
        <begin position="55"/>
        <end position="469"/>
    </location>
</feature>
<dbReference type="RefSeq" id="XP_031864564.1">
    <property type="nucleotide sequence ID" value="XM_032019295.1"/>
</dbReference>
<keyword evidence="3 6" id="KW-0812">Transmembrane</keyword>
<evidence type="ECO:0000256" key="2">
    <source>
        <dbReference type="ARBA" id="ARBA00022448"/>
    </source>
</evidence>
<evidence type="ECO:0000256" key="5">
    <source>
        <dbReference type="ARBA" id="ARBA00023136"/>
    </source>
</evidence>
<dbReference type="Gene3D" id="1.20.1250.20">
    <property type="entry name" value="MFS general substrate transporter like domains"/>
    <property type="match status" value="2"/>
</dbReference>
<dbReference type="GeneID" id="43603521"/>
<feature type="transmembrane region" description="Helical" evidence="6">
    <location>
        <begin position="412"/>
        <end position="433"/>
    </location>
</feature>
<feature type="transmembrane region" description="Helical" evidence="6">
    <location>
        <begin position="377"/>
        <end position="400"/>
    </location>
</feature>
<feature type="transmembrane region" description="Helical" evidence="6">
    <location>
        <begin position="324"/>
        <end position="345"/>
    </location>
</feature>
<evidence type="ECO:0000259" key="7">
    <source>
        <dbReference type="PROSITE" id="PS50850"/>
    </source>
</evidence>
<keyword evidence="5 6" id="KW-0472">Membrane</keyword>
<dbReference type="Proteomes" id="UP000254866">
    <property type="component" value="Unassembled WGS sequence"/>
</dbReference>
<keyword evidence="2" id="KW-0813">Transport</keyword>
<feature type="transmembrane region" description="Helical" evidence="6">
    <location>
        <begin position="219"/>
        <end position="240"/>
    </location>
</feature>
<organism evidence="8 9">
    <name type="scientific">Venustampulla echinocandica</name>
    <dbReference type="NCBI Taxonomy" id="2656787"/>
    <lineage>
        <taxon>Eukaryota</taxon>
        <taxon>Fungi</taxon>
        <taxon>Dikarya</taxon>
        <taxon>Ascomycota</taxon>
        <taxon>Pezizomycotina</taxon>
        <taxon>Leotiomycetes</taxon>
        <taxon>Helotiales</taxon>
        <taxon>Pleuroascaceae</taxon>
        <taxon>Venustampulla</taxon>
    </lineage>
</organism>
<accession>A0A370T8Q6</accession>
<dbReference type="InterPro" id="IPR011701">
    <property type="entry name" value="MFS"/>
</dbReference>
<keyword evidence="9" id="KW-1185">Reference proteome</keyword>
<protein>
    <recommendedName>
        <fullName evidence="7">Major facilitator superfamily (MFS) profile domain-containing protein</fullName>
    </recommendedName>
</protein>
<feature type="transmembrane region" description="Helical" evidence="6">
    <location>
        <begin position="122"/>
        <end position="141"/>
    </location>
</feature>
<evidence type="ECO:0000256" key="6">
    <source>
        <dbReference type="SAM" id="Phobius"/>
    </source>
</evidence>
<feature type="transmembrane region" description="Helical" evidence="6">
    <location>
        <begin position="352"/>
        <end position="371"/>
    </location>
</feature>
<dbReference type="PANTHER" id="PTHR43791">
    <property type="entry name" value="PERMEASE-RELATED"/>
    <property type="match status" value="1"/>
</dbReference>
<feature type="transmembrane region" description="Helical" evidence="6">
    <location>
        <begin position="182"/>
        <end position="204"/>
    </location>
</feature>
<dbReference type="Pfam" id="PF07690">
    <property type="entry name" value="MFS_1"/>
    <property type="match status" value="1"/>
</dbReference>
<feature type="transmembrane region" description="Helical" evidence="6">
    <location>
        <begin position="287"/>
        <end position="312"/>
    </location>
</feature>
<evidence type="ECO:0000313" key="8">
    <source>
        <dbReference type="EMBL" id="RDL29807.1"/>
    </source>
</evidence>
<dbReference type="SUPFAM" id="SSF103473">
    <property type="entry name" value="MFS general substrate transporter"/>
    <property type="match status" value="1"/>
</dbReference>
<dbReference type="EMBL" id="NPIC01000018">
    <property type="protein sequence ID" value="RDL29807.1"/>
    <property type="molecule type" value="Genomic_DNA"/>
</dbReference>
<feature type="transmembrane region" description="Helical" evidence="6">
    <location>
        <begin position="147"/>
        <end position="170"/>
    </location>
</feature>